<feature type="compositionally biased region" description="Acidic residues" evidence="5">
    <location>
        <begin position="300"/>
        <end position="317"/>
    </location>
</feature>
<dbReference type="GO" id="GO:0019843">
    <property type="term" value="F:rRNA binding"/>
    <property type="evidence" value="ECO:0007669"/>
    <property type="project" value="UniProtKB-UniRule"/>
</dbReference>
<gene>
    <name evidence="7" type="primary">RPF2</name>
    <name evidence="7" type="ORF">N0V93_001465</name>
</gene>
<name>A0A9W8Z1N9_9PEZI</name>
<feature type="domain" description="Brix" evidence="6">
    <location>
        <begin position="28"/>
        <end position="244"/>
    </location>
</feature>
<dbReference type="GO" id="GO:0005730">
    <property type="term" value="C:nucleolus"/>
    <property type="evidence" value="ECO:0007669"/>
    <property type="project" value="UniProtKB-SubCell"/>
</dbReference>
<dbReference type="AlphaFoldDB" id="A0A9W8Z1N9"/>
<evidence type="ECO:0000313" key="8">
    <source>
        <dbReference type="Proteomes" id="UP001140453"/>
    </source>
</evidence>
<comment type="subcellular location">
    <subcellularLocation>
        <location evidence="1 4">Nucleus</location>
        <location evidence="1 4">Nucleolus</location>
    </subcellularLocation>
</comment>
<dbReference type="Pfam" id="PF04427">
    <property type="entry name" value="Brix"/>
    <property type="match status" value="1"/>
</dbReference>
<dbReference type="PROSITE" id="PS50833">
    <property type="entry name" value="BRIX"/>
    <property type="match status" value="1"/>
</dbReference>
<reference evidence="7" key="1">
    <citation type="submission" date="2022-10" db="EMBL/GenBank/DDBJ databases">
        <title>Tapping the CABI collections for fungal endophytes: first genome assemblies for Collariella, Neodidymelliopsis, Ascochyta clinopodiicola, Didymella pomorum, Didymosphaeria variabile, Neocosmospora piperis and Neocucurbitaria cava.</title>
        <authorList>
            <person name="Hill R."/>
        </authorList>
    </citation>
    <scope>NUCLEOTIDE SEQUENCE</scope>
    <source>
        <strain evidence="7">IMI 355082</strain>
    </source>
</reference>
<accession>A0A9W8Z1N9</accession>
<dbReference type="EMBL" id="JAPEVB010000001">
    <property type="protein sequence ID" value="KAJ4397241.1"/>
    <property type="molecule type" value="Genomic_DNA"/>
</dbReference>
<protein>
    <recommendedName>
        <fullName evidence="4">Ribosome production factor 2 homolog</fullName>
    </recommendedName>
    <alternativeName>
        <fullName evidence="4">Ribosome biogenesis protein RPF2 homolog</fullName>
    </alternativeName>
</protein>
<dbReference type="InterPro" id="IPR007109">
    <property type="entry name" value="Brix"/>
</dbReference>
<evidence type="ECO:0000256" key="3">
    <source>
        <dbReference type="ARBA" id="ARBA00023242"/>
    </source>
</evidence>
<evidence type="ECO:0000256" key="1">
    <source>
        <dbReference type="ARBA" id="ARBA00004604"/>
    </source>
</evidence>
<feature type="region of interest" description="Disordered" evidence="5">
    <location>
        <begin position="287"/>
        <end position="324"/>
    </location>
</feature>
<dbReference type="GO" id="GO:0000027">
    <property type="term" value="P:ribosomal large subunit assembly"/>
    <property type="evidence" value="ECO:0007669"/>
    <property type="project" value="InterPro"/>
</dbReference>
<dbReference type="Proteomes" id="UP001140453">
    <property type="component" value="Unassembled WGS sequence"/>
</dbReference>
<evidence type="ECO:0000256" key="4">
    <source>
        <dbReference type="RuleBase" id="RU367086"/>
    </source>
</evidence>
<comment type="similarity">
    <text evidence="2 4">Belongs to the RPF2 family.</text>
</comment>
<evidence type="ECO:0000259" key="6">
    <source>
        <dbReference type="PROSITE" id="PS50833"/>
    </source>
</evidence>
<dbReference type="PANTHER" id="PTHR12728">
    <property type="entry name" value="BRIX DOMAIN CONTAINING PROTEIN"/>
    <property type="match status" value="1"/>
</dbReference>
<dbReference type="InterPro" id="IPR039770">
    <property type="entry name" value="Rpf2"/>
</dbReference>
<keyword evidence="3 4" id="KW-0539">Nucleus</keyword>
<sequence length="324" mass="36557">MLRQIKPRNARSKRALEKRAPKAIENPKTVLFLRGTTCSQVTQDALADLFALRQPLAKKFTKKNAIHPFEDASSLEFFSEKNDASFLVFGSSSKKRPHCLTFARTFGGKILDMLELYLDPESMRTLKQFKGKKPAIGLRPMVVFAGTAWESTVQNEYTVAKSMLTDFFCGERTADKIDVEGLQYVVVLTADEGAGAESAKPAIHLRAYLIQTKRSGQKLPRVEVEEMGPRMDFRVGRMQEPEENMLKEALKKARGTEEKTKKNVSMDVMGDKIGRIHVGKLDLSDLQTRKMKGLKRGRDEDVEVDDAEDDEGSVEEEVPVKRRK</sequence>
<dbReference type="SMART" id="SM00879">
    <property type="entry name" value="Brix"/>
    <property type="match status" value="1"/>
</dbReference>
<evidence type="ECO:0000256" key="2">
    <source>
        <dbReference type="ARBA" id="ARBA00010782"/>
    </source>
</evidence>
<keyword evidence="8" id="KW-1185">Reference proteome</keyword>
<dbReference type="GO" id="GO:0000463">
    <property type="term" value="P:maturation of LSU-rRNA from tricistronic rRNA transcript (SSU-rRNA, 5.8S rRNA, LSU-rRNA)"/>
    <property type="evidence" value="ECO:0007669"/>
    <property type="project" value="TreeGrafter"/>
</dbReference>
<evidence type="ECO:0000313" key="7">
    <source>
        <dbReference type="EMBL" id="KAJ4397241.1"/>
    </source>
</evidence>
<dbReference type="OrthoDB" id="407658at2759"/>
<comment type="caution">
    <text evidence="7">The sequence shown here is derived from an EMBL/GenBank/DDBJ whole genome shotgun (WGS) entry which is preliminary data.</text>
</comment>
<organism evidence="7 8">
    <name type="scientific">Gnomoniopsis smithogilvyi</name>
    <dbReference type="NCBI Taxonomy" id="1191159"/>
    <lineage>
        <taxon>Eukaryota</taxon>
        <taxon>Fungi</taxon>
        <taxon>Dikarya</taxon>
        <taxon>Ascomycota</taxon>
        <taxon>Pezizomycotina</taxon>
        <taxon>Sordariomycetes</taxon>
        <taxon>Sordariomycetidae</taxon>
        <taxon>Diaporthales</taxon>
        <taxon>Gnomoniaceae</taxon>
        <taxon>Gnomoniopsis</taxon>
    </lineage>
</organism>
<evidence type="ECO:0000256" key="5">
    <source>
        <dbReference type="SAM" id="MobiDB-lite"/>
    </source>
</evidence>
<proteinExistence type="inferred from homology"/>
<dbReference type="PANTHER" id="PTHR12728:SF0">
    <property type="entry name" value="RIBOSOME PRODUCTION FACTOR 2 HOMOLOG"/>
    <property type="match status" value="1"/>
</dbReference>